<keyword evidence="12" id="KW-1185">Reference proteome</keyword>
<evidence type="ECO:0000256" key="3">
    <source>
        <dbReference type="ARBA" id="ARBA00022989"/>
    </source>
</evidence>
<evidence type="ECO:0000256" key="6">
    <source>
        <dbReference type="ARBA" id="ARBA00023170"/>
    </source>
</evidence>
<evidence type="ECO:0000256" key="8">
    <source>
        <dbReference type="SAM" id="Phobius"/>
    </source>
</evidence>
<evidence type="ECO:0000256" key="7">
    <source>
        <dbReference type="ARBA" id="ARBA00023224"/>
    </source>
</evidence>
<gene>
    <name evidence="11" type="ORF">EDS130_LOCUS30383</name>
    <name evidence="10" type="ORF">XAT740_LOCUS21193</name>
</gene>
<evidence type="ECO:0000256" key="1">
    <source>
        <dbReference type="ARBA" id="ARBA00004141"/>
    </source>
</evidence>
<dbReference type="GO" id="GO:0004930">
    <property type="term" value="F:G protein-coupled receptor activity"/>
    <property type="evidence" value="ECO:0007669"/>
    <property type="project" value="UniProtKB-KW"/>
</dbReference>
<dbReference type="AlphaFoldDB" id="A0A815DCU6"/>
<sequence length="326" mass="37338">MSASSISFYMYLSQQITIYSCIPTFILGVLGGFLSLIVFLSLRTFRESSCAFYLIVMSLANLIHLLVWLSGYIIINGFGYDWSVNSPFLCKGRFYLFQLCLLVSYTSICFAMIDQFLSTSSNPTLHRLCNIKLARYAAITSVILSLLHGIPFALYSNVISLSLDSSQLICVLTSRIVGIYFNFGFIIVLIGVLPLSIMIVFGLLTYYNIKNLAYRTVPLVRRELDKQLTRMVLVQVIFNSIVLLPYVIVFLTMIYLPSNNFNFFLLILCINLHTVALASPFYIYVCVSKRFRQQFKHVIRTLHTNRWRHPNQILPEIPNITINMVN</sequence>
<dbReference type="InterPro" id="IPR000276">
    <property type="entry name" value="GPCR_Rhodpsn"/>
</dbReference>
<feature type="domain" description="G-protein coupled receptors family 1 profile" evidence="9">
    <location>
        <begin position="31"/>
        <end position="284"/>
    </location>
</feature>
<evidence type="ECO:0000313" key="11">
    <source>
        <dbReference type="EMBL" id="CAF1296673.1"/>
    </source>
</evidence>
<dbReference type="GO" id="GO:0005886">
    <property type="term" value="C:plasma membrane"/>
    <property type="evidence" value="ECO:0007669"/>
    <property type="project" value="TreeGrafter"/>
</dbReference>
<dbReference type="PANTHER" id="PTHR24243">
    <property type="entry name" value="G-PROTEIN COUPLED RECEPTOR"/>
    <property type="match status" value="1"/>
</dbReference>
<dbReference type="InterPro" id="IPR017452">
    <property type="entry name" value="GPCR_Rhodpsn_7TM"/>
</dbReference>
<keyword evidence="6" id="KW-0675">Receptor</keyword>
<dbReference type="SUPFAM" id="SSF81321">
    <property type="entry name" value="Family A G protein-coupled receptor-like"/>
    <property type="match status" value="1"/>
</dbReference>
<evidence type="ECO:0000313" key="10">
    <source>
        <dbReference type="EMBL" id="CAF1155632.1"/>
    </source>
</evidence>
<keyword evidence="7" id="KW-0807">Transducer</keyword>
<feature type="transmembrane region" description="Helical" evidence="8">
    <location>
        <begin position="179"/>
        <end position="207"/>
    </location>
</feature>
<evidence type="ECO:0000256" key="4">
    <source>
        <dbReference type="ARBA" id="ARBA00023040"/>
    </source>
</evidence>
<dbReference type="PANTHER" id="PTHR24243:SF233">
    <property type="entry name" value="THYROTROPIN-RELEASING HORMONE RECEPTOR"/>
    <property type="match status" value="1"/>
</dbReference>
<keyword evidence="2 8" id="KW-0812">Transmembrane</keyword>
<comment type="subcellular location">
    <subcellularLocation>
        <location evidence="1">Membrane</location>
        <topology evidence="1">Multi-pass membrane protein</topology>
    </subcellularLocation>
</comment>
<dbReference type="EMBL" id="CAJNOJ010000212">
    <property type="protein sequence ID" value="CAF1296673.1"/>
    <property type="molecule type" value="Genomic_DNA"/>
</dbReference>
<feature type="transmembrane region" description="Helical" evidence="8">
    <location>
        <begin position="95"/>
        <end position="113"/>
    </location>
</feature>
<dbReference type="Pfam" id="PF00001">
    <property type="entry name" value="7tm_1"/>
    <property type="match status" value="1"/>
</dbReference>
<accession>A0A815DCU6</accession>
<keyword evidence="3 8" id="KW-1133">Transmembrane helix</keyword>
<organism evidence="11 13">
    <name type="scientific">Adineta ricciae</name>
    <name type="common">Rotifer</name>
    <dbReference type="NCBI Taxonomy" id="249248"/>
    <lineage>
        <taxon>Eukaryota</taxon>
        <taxon>Metazoa</taxon>
        <taxon>Spiralia</taxon>
        <taxon>Gnathifera</taxon>
        <taxon>Rotifera</taxon>
        <taxon>Eurotatoria</taxon>
        <taxon>Bdelloidea</taxon>
        <taxon>Adinetida</taxon>
        <taxon>Adinetidae</taxon>
        <taxon>Adineta</taxon>
    </lineage>
</organism>
<evidence type="ECO:0000259" key="9">
    <source>
        <dbReference type="PROSITE" id="PS50262"/>
    </source>
</evidence>
<evidence type="ECO:0000256" key="2">
    <source>
        <dbReference type="ARBA" id="ARBA00022692"/>
    </source>
</evidence>
<dbReference type="PROSITE" id="PS50262">
    <property type="entry name" value="G_PROTEIN_RECEP_F1_2"/>
    <property type="match status" value="1"/>
</dbReference>
<dbReference type="EMBL" id="CAJNOR010001511">
    <property type="protein sequence ID" value="CAF1155632.1"/>
    <property type="molecule type" value="Genomic_DNA"/>
</dbReference>
<dbReference type="OrthoDB" id="10005568at2759"/>
<comment type="caution">
    <text evidence="11">The sequence shown here is derived from an EMBL/GenBank/DDBJ whole genome shotgun (WGS) entry which is preliminary data.</text>
</comment>
<feature type="transmembrane region" description="Helical" evidence="8">
    <location>
        <begin position="261"/>
        <end position="287"/>
    </location>
</feature>
<dbReference type="CDD" id="cd00637">
    <property type="entry name" value="7tm_classA_rhodopsin-like"/>
    <property type="match status" value="1"/>
</dbReference>
<evidence type="ECO:0000256" key="5">
    <source>
        <dbReference type="ARBA" id="ARBA00023136"/>
    </source>
</evidence>
<keyword evidence="4" id="KW-0297">G-protein coupled receptor</keyword>
<evidence type="ECO:0000313" key="12">
    <source>
        <dbReference type="Proteomes" id="UP000663828"/>
    </source>
</evidence>
<evidence type="ECO:0000313" key="13">
    <source>
        <dbReference type="Proteomes" id="UP000663852"/>
    </source>
</evidence>
<dbReference type="Gene3D" id="1.20.1070.10">
    <property type="entry name" value="Rhodopsin 7-helix transmembrane proteins"/>
    <property type="match status" value="1"/>
</dbReference>
<feature type="transmembrane region" description="Helical" evidence="8">
    <location>
        <begin position="16"/>
        <end position="40"/>
    </location>
</feature>
<name>A0A815DCU6_ADIRI</name>
<dbReference type="Proteomes" id="UP000663828">
    <property type="component" value="Unassembled WGS sequence"/>
</dbReference>
<protein>
    <recommendedName>
        <fullName evidence="9">G-protein coupled receptors family 1 profile domain-containing protein</fullName>
    </recommendedName>
</protein>
<proteinExistence type="predicted"/>
<reference evidence="11" key="1">
    <citation type="submission" date="2021-02" db="EMBL/GenBank/DDBJ databases">
        <authorList>
            <person name="Nowell W R."/>
        </authorList>
    </citation>
    <scope>NUCLEOTIDE SEQUENCE</scope>
</reference>
<keyword evidence="5 8" id="KW-0472">Membrane</keyword>
<dbReference type="Proteomes" id="UP000663852">
    <property type="component" value="Unassembled WGS sequence"/>
</dbReference>
<feature type="transmembrane region" description="Helical" evidence="8">
    <location>
        <begin position="133"/>
        <end position="159"/>
    </location>
</feature>
<feature type="transmembrane region" description="Helical" evidence="8">
    <location>
        <begin position="228"/>
        <end position="255"/>
    </location>
</feature>
<feature type="transmembrane region" description="Helical" evidence="8">
    <location>
        <begin position="52"/>
        <end position="75"/>
    </location>
</feature>